<protein>
    <submittedName>
        <fullName evidence="2">ATP-binding protein</fullName>
    </submittedName>
</protein>
<dbReference type="EMBL" id="JBHMDI010000060">
    <property type="protein sequence ID" value="MFB9349963.1"/>
    <property type="molecule type" value="Genomic_DNA"/>
</dbReference>
<dbReference type="SUPFAM" id="SSF52540">
    <property type="entry name" value="P-loop containing nucleoside triphosphate hydrolases"/>
    <property type="match status" value="1"/>
</dbReference>
<dbReference type="InterPro" id="IPR027417">
    <property type="entry name" value="P-loop_NTPase"/>
</dbReference>
<organism evidence="2 3">
    <name type="scientific">Streptomyces heliomycini</name>
    <dbReference type="NCBI Taxonomy" id="284032"/>
    <lineage>
        <taxon>Bacteria</taxon>
        <taxon>Bacillati</taxon>
        <taxon>Actinomycetota</taxon>
        <taxon>Actinomycetes</taxon>
        <taxon>Kitasatosporales</taxon>
        <taxon>Streptomycetaceae</taxon>
        <taxon>Streptomyces</taxon>
    </lineage>
</organism>
<dbReference type="RefSeq" id="WP_380956303.1">
    <property type="nucleotide sequence ID" value="NZ_JBHMDI010000060.1"/>
</dbReference>
<accession>A0ABV5LCQ7</accession>
<sequence length="405" mass="42422">MTTPASPPRPATAPPPAPPASGGRPRLPRVTELRLSAFAGHRGAGLPLGALTLLAGPSGSGKTTALRAYEALARLGGGAELGEAFPEPGACVPERARADAQRRRGFRIGCTADGPEGPVRLEVAVQAEPGLRIVGERLTADGVVLLETALRDPGRRTVQAAWHTAGAAPVTRAPLPDDRLGTALLPLRVAGKTPGQRRVLAAAEQMVVALRSVFPCDPRPERMRDPVPAGAGRLLAGCDNLADVLWRTRAECGRRHGLLVDAVRAGCAGPVTDLLAEPYDAGRLVRALLDRGDGTRTELRRLGDGELRYAALALVLLTGPGVLEVDALGEVPAALQTLTVLADGLDRALDPVQRSELLRLAARMCERGHIRLVGTVSDASWAAGVSGVTVVHLDRDRSPRRRASP</sequence>
<comment type="caution">
    <text evidence="2">The sequence shown here is derived from an EMBL/GenBank/DDBJ whole genome shotgun (WGS) entry which is preliminary data.</text>
</comment>
<evidence type="ECO:0000313" key="2">
    <source>
        <dbReference type="EMBL" id="MFB9349963.1"/>
    </source>
</evidence>
<gene>
    <name evidence="2" type="ORF">ACFFUA_21325</name>
</gene>
<evidence type="ECO:0000256" key="1">
    <source>
        <dbReference type="SAM" id="MobiDB-lite"/>
    </source>
</evidence>
<name>A0ABV5LCQ7_9ACTN</name>
<feature type="region of interest" description="Disordered" evidence="1">
    <location>
        <begin position="1"/>
        <end position="27"/>
    </location>
</feature>
<feature type="compositionally biased region" description="Pro residues" evidence="1">
    <location>
        <begin position="1"/>
        <end position="19"/>
    </location>
</feature>
<keyword evidence="2" id="KW-0547">Nucleotide-binding</keyword>
<dbReference type="GO" id="GO:0005524">
    <property type="term" value="F:ATP binding"/>
    <property type="evidence" value="ECO:0007669"/>
    <property type="project" value="UniProtKB-KW"/>
</dbReference>
<proteinExistence type="predicted"/>
<reference evidence="2 3" key="1">
    <citation type="submission" date="2024-09" db="EMBL/GenBank/DDBJ databases">
        <authorList>
            <person name="Sun Q."/>
            <person name="Mori K."/>
        </authorList>
    </citation>
    <scope>NUCLEOTIDE SEQUENCE [LARGE SCALE GENOMIC DNA]</scope>
    <source>
        <strain evidence="2 3">JCM 9767</strain>
    </source>
</reference>
<keyword evidence="3" id="KW-1185">Reference proteome</keyword>
<keyword evidence="2" id="KW-0067">ATP-binding</keyword>
<evidence type="ECO:0000313" key="3">
    <source>
        <dbReference type="Proteomes" id="UP001589753"/>
    </source>
</evidence>
<dbReference type="Proteomes" id="UP001589753">
    <property type="component" value="Unassembled WGS sequence"/>
</dbReference>